<evidence type="ECO:0000313" key="3">
    <source>
        <dbReference type="Proteomes" id="UP000470875"/>
    </source>
</evidence>
<dbReference type="Gene3D" id="1.10.510.10">
    <property type="entry name" value="Transferase(Phosphotransferase) domain 1"/>
    <property type="match status" value="1"/>
</dbReference>
<dbReference type="RefSeq" id="WP_154542490.1">
    <property type="nucleotide sequence ID" value="NZ_VULO01000001.1"/>
</dbReference>
<dbReference type="PANTHER" id="PTHR12149:SF8">
    <property type="entry name" value="PROTEIN-RIBULOSAMINE 3-KINASE"/>
    <property type="match status" value="1"/>
</dbReference>
<dbReference type="Pfam" id="PF03881">
    <property type="entry name" value="Fructosamin_kin"/>
    <property type="match status" value="1"/>
</dbReference>
<dbReference type="PIRSF" id="PIRSF006221">
    <property type="entry name" value="Ketosamine-3-kinase"/>
    <property type="match status" value="1"/>
</dbReference>
<dbReference type="Gene3D" id="1.20.1270.240">
    <property type="match status" value="1"/>
</dbReference>
<evidence type="ECO:0000313" key="2">
    <source>
        <dbReference type="EMBL" id="MSS83191.1"/>
    </source>
</evidence>
<dbReference type="GO" id="GO:0016301">
    <property type="term" value="F:kinase activity"/>
    <property type="evidence" value="ECO:0007669"/>
    <property type="project" value="UniProtKB-UniRule"/>
</dbReference>
<dbReference type="AlphaFoldDB" id="A0A6N7W1C2"/>
<comment type="caution">
    <text evidence="2">The sequence shown here is derived from an EMBL/GenBank/DDBJ whole genome shotgun (WGS) entry which is preliminary data.</text>
</comment>
<evidence type="ECO:0000256" key="1">
    <source>
        <dbReference type="PIRNR" id="PIRNR006221"/>
    </source>
</evidence>
<accession>A0A6N7W1C2</accession>
<dbReference type="InterPro" id="IPR011009">
    <property type="entry name" value="Kinase-like_dom_sf"/>
</dbReference>
<proteinExistence type="inferred from homology"/>
<sequence>MEPEAFTKIENSSTPGHIAYEVAGLTWLTAAHACRIVRVLHATPMSLTEERLNEVRPTLAAAREFGASLARLHAAGAGGWGCPPEGYHGSGWIGKAPLSLPDETGSWGRFYAAHRIEPYVDWHWHKAHVLRDLCEALRSGVLDHPQPTLVRKYARIHGDLWAGNLMWTSAGVVLIDPAAQGGHAEDDIAALALFGTPHLDQIIAGYQEVSSFSPGWQDRIGLHQMHLLVVHAHLFGGGYIGQSVEVAAQILRRIG</sequence>
<dbReference type="InterPro" id="IPR016477">
    <property type="entry name" value="Fructo-/Ketosamine-3-kinase"/>
</dbReference>
<dbReference type="SUPFAM" id="SSF56112">
    <property type="entry name" value="Protein kinase-like (PK-like)"/>
    <property type="match status" value="1"/>
</dbReference>
<reference evidence="2 3" key="1">
    <citation type="submission" date="2019-08" db="EMBL/GenBank/DDBJ databases">
        <title>In-depth cultivation of the pig gut microbiome towards novel bacterial diversity and tailored functional studies.</title>
        <authorList>
            <person name="Wylensek D."/>
            <person name="Hitch T.C.A."/>
            <person name="Clavel T."/>
        </authorList>
    </citation>
    <scope>NUCLEOTIDE SEQUENCE [LARGE SCALE GENOMIC DNA]</scope>
    <source>
        <strain evidence="2 3">WB03_NA08</strain>
    </source>
</reference>
<dbReference type="Proteomes" id="UP000470875">
    <property type="component" value="Unassembled WGS sequence"/>
</dbReference>
<dbReference type="PANTHER" id="PTHR12149">
    <property type="entry name" value="FRUCTOSAMINE 3 KINASE-RELATED PROTEIN"/>
    <property type="match status" value="1"/>
</dbReference>
<protein>
    <submittedName>
        <fullName evidence="2">Phosphotransferase</fullName>
    </submittedName>
</protein>
<gene>
    <name evidence="2" type="ORF">FYJ24_00085</name>
</gene>
<dbReference type="EMBL" id="VULO01000001">
    <property type="protein sequence ID" value="MSS83191.1"/>
    <property type="molecule type" value="Genomic_DNA"/>
</dbReference>
<keyword evidence="1 2" id="KW-0808">Transferase</keyword>
<name>A0A6N7W1C2_9ACTO</name>
<organism evidence="2 3">
    <name type="scientific">Scrofimicrobium canadense</name>
    <dbReference type="NCBI Taxonomy" id="2652290"/>
    <lineage>
        <taxon>Bacteria</taxon>
        <taxon>Bacillati</taxon>
        <taxon>Actinomycetota</taxon>
        <taxon>Actinomycetes</taxon>
        <taxon>Actinomycetales</taxon>
        <taxon>Actinomycetaceae</taxon>
        <taxon>Scrofimicrobium</taxon>
    </lineage>
</organism>
<keyword evidence="1" id="KW-0418">Kinase</keyword>
<keyword evidence="3" id="KW-1185">Reference proteome</keyword>
<comment type="similarity">
    <text evidence="1">Belongs to the fructosamine kinase family.</text>
</comment>